<gene>
    <name evidence="1" type="ORF">GHY86_24640</name>
</gene>
<dbReference type="AlphaFoldDB" id="A0AA36UVA6"/>
<organism evidence="1 2">
    <name type="scientific">Vibrio alginolyticus</name>
    <dbReference type="NCBI Taxonomy" id="663"/>
    <lineage>
        <taxon>Bacteria</taxon>
        <taxon>Pseudomonadati</taxon>
        <taxon>Pseudomonadota</taxon>
        <taxon>Gammaproteobacteria</taxon>
        <taxon>Vibrionales</taxon>
        <taxon>Vibrionaceae</taxon>
        <taxon>Vibrio</taxon>
    </lineage>
</organism>
<proteinExistence type="predicted"/>
<dbReference type="Proteomes" id="UP000714625">
    <property type="component" value="Unassembled WGS sequence"/>
</dbReference>
<accession>A0AA36UVA6</accession>
<reference evidence="1" key="1">
    <citation type="submission" date="2019-11" db="EMBL/GenBank/DDBJ databases">
        <authorList>
            <consortium name="PulseNet: The National Subtyping Network for Foodborne Disease Surveillance"/>
            <person name="Tarr C.L."/>
            <person name="Trees E."/>
            <person name="Katz L.S."/>
            <person name="Carleton-Romer H.A."/>
            <person name="Stroika S."/>
            <person name="Kucerova Z."/>
            <person name="Roache K.F."/>
            <person name="Sabol A.L."/>
            <person name="Besser J."/>
            <person name="Gerner-Smidt P."/>
        </authorList>
    </citation>
    <scope>NUCLEOTIDE SEQUENCE</scope>
    <source>
        <strain evidence="1">PNUSAV001129</strain>
    </source>
</reference>
<comment type="caution">
    <text evidence="1">The sequence shown here is derived from an EMBL/GenBank/DDBJ whole genome shotgun (WGS) entry which is preliminary data.</text>
</comment>
<dbReference type="EMBL" id="AAXMUW010000119">
    <property type="protein sequence ID" value="EGQ9138287.1"/>
    <property type="molecule type" value="Genomic_DNA"/>
</dbReference>
<feature type="non-terminal residue" evidence="1">
    <location>
        <position position="203"/>
    </location>
</feature>
<evidence type="ECO:0000313" key="2">
    <source>
        <dbReference type="Proteomes" id="UP000714625"/>
    </source>
</evidence>
<evidence type="ECO:0000313" key="1">
    <source>
        <dbReference type="EMBL" id="EGQ9138287.1"/>
    </source>
</evidence>
<sequence length="203" mass="24121">MDLFKLLVNEDRLHHRFNEFLAPNFIKERELLQEWWLDFLVKDGKKKTVTEFQTTFYSVFWEIYLDKVFKEIGYEIDENYSSPDFVLSRDSKNICVEAVVANLTVNGRGEDERTLSESLGENDIFHIMNESIIRLFNAICNKNKTYDKTYKNLEVVKENKFVIALADYSQANYDQTYIYSMMALLYSAYYDPEEKEELLIHCS</sequence>
<protein>
    <submittedName>
        <fullName evidence="1">Uncharacterized protein</fullName>
    </submittedName>
</protein>
<name>A0AA36UVA6_VIBAL</name>